<dbReference type="AlphaFoldDB" id="A0A841PUR2"/>
<reference evidence="1 2" key="1">
    <citation type="submission" date="2020-08" db="EMBL/GenBank/DDBJ databases">
        <title>Genomic Encyclopedia of Type Strains, Phase IV (KMG-IV): sequencing the most valuable type-strain genomes for metagenomic binning, comparative biology and taxonomic classification.</title>
        <authorList>
            <person name="Goeker M."/>
        </authorList>
    </citation>
    <scope>NUCLEOTIDE SEQUENCE [LARGE SCALE GENOMIC DNA]</scope>
    <source>
        <strain evidence="1 2">DSM 100039</strain>
    </source>
</reference>
<gene>
    <name evidence="1" type="ORF">HNQ71_006491</name>
</gene>
<name>A0A841PUR2_9HYPH</name>
<comment type="caution">
    <text evidence="1">The sequence shown here is derived from an EMBL/GenBank/DDBJ whole genome shotgun (WGS) entry which is preliminary data.</text>
</comment>
<sequence>MFIFISSQKIKKGVKASSLLKDASLPIPQDRKRCASRAASSQFDAIRDIE</sequence>
<dbReference type="Proteomes" id="UP000556329">
    <property type="component" value="Unassembled WGS sequence"/>
</dbReference>
<evidence type="ECO:0000313" key="1">
    <source>
        <dbReference type="EMBL" id="MBB6413782.1"/>
    </source>
</evidence>
<dbReference type="RefSeq" id="WP_184877885.1">
    <property type="nucleotide sequence ID" value="NZ_JACHEF010000009.1"/>
</dbReference>
<protein>
    <submittedName>
        <fullName evidence="1">Uncharacterized protein</fullName>
    </submittedName>
</protein>
<proteinExistence type="predicted"/>
<organism evidence="1 2">
    <name type="scientific">Mesorhizobium sangaii</name>
    <dbReference type="NCBI Taxonomy" id="505389"/>
    <lineage>
        <taxon>Bacteria</taxon>
        <taxon>Pseudomonadati</taxon>
        <taxon>Pseudomonadota</taxon>
        <taxon>Alphaproteobacteria</taxon>
        <taxon>Hyphomicrobiales</taxon>
        <taxon>Phyllobacteriaceae</taxon>
        <taxon>Mesorhizobium</taxon>
    </lineage>
</organism>
<evidence type="ECO:0000313" key="2">
    <source>
        <dbReference type="Proteomes" id="UP000556329"/>
    </source>
</evidence>
<keyword evidence="2" id="KW-1185">Reference proteome</keyword>
<accession>A0A841PUR2</accession>
<dbReference type="EMBL" id="JACHEF010000009">
    <property type="protein sequence ID" value="MBB6413782.1"/>
    <property type="molecule type" value="Genomic_DNA"/>
</dbReference>